<keyword evidence="2 8" id="KW-0963">Cytoplasm</keyword>
<dbReference type="AlphaFoldDB" id="V9EB14"/>
<proteinExistence type="inferred from homology"/>
<dbReference type="Proteomes" id="UP000018721">
    <property type="component" value="Unassembled WGS sequence"/>
</dbReference>
<feature type="binding site" evidence="8">
    <location>
        <position position="396"/>
    </location>
    <ligand>
        <name>Zn(2+)</name>
        <dbReference type="ChEBI" id="CHEBI:29105"/>
        <label>3</label>
    </ligand>
</feature>
<dbReference type="Pfam" id="PF00557">
    <property type="entry name" value="Peptidase_M24"/>
    <property type="match status" value="1"/>
</dbReference>
<reference evidence="13 14" key="1">
    <citation type="submission" date="2013-11" db="EMBL/GenBank/DDBJ databases">
        <title>The Genome Sequence of Phytophthora parasitica P1569.</title>
        <authorList>
            <consortium name="The Broad Institute Genomics Platform"/>
            <person name="Russ C."/>
            <person name="Tyler B."/>
            <person name="Panabieres F."/>
            <person name="Shan W."/>
            <person name="Tripathy S."/>
            <person name="Grunwald N."/>
            <person name="Machado M."/>
            <person name="Johnson C.S."/>
            <person name="Arredondo F."/>
            <person name="Hong C."/>
            <person name="Coffey M."/>
            <person name="Young S.K."/>
            <person name="Zeng Q."/>
            <person name="Gargeya S."/>
            <person name="Fitzgerald M."/>
            <person name="Abouelleil A."/>
            <person name="Alvarado L."/>
            <person name="Chapman S.B."/>
            <person name="Gainer-Dewar J."/>
            <person name="Goldberg J."/>
            <person name="Griggs A."/>
            <person name="Gujja S."/>
            <person name="Hansen M."/>
            <person name="Howarth C."/>
            <person name="Imamovic A."/>
            <person name="Ireland A."/>
            <person name="Larimer J."/>
            <person name="McCowan C."/>
            <person name="Murphy C."/>
            <person name="Pearson M."/>
            <person name="Poon T.W."/>
            <person name="Priest M."/>
            <person name="Roberts A."/>
            <person name="Saif S."/>
            <person name="Shea T."/>
            <person name="Sykes S."/>
            <person name="Wortman J."/>
            <person name="Nusbaum C."/>
            <person name="Birren B."/>
        </authorList>
    </citation>
    <scope>NUCLEOTIDE SEQUENCE [LARGE SCALE GENOMIC DNA]</scope>
    <source>
        <strain evidence="13 14">P1569</strain>
    </source>
</reference>
<comment type="cofactor">
    <cofactor evidence="10">
        <name>Co(2+)</name>
        <dbReference type="ChEBI" id="CHEBI:48828"/>
    </cofactor>
    <cofactor evidence="10">
        <name>Zn(2+)</name>
        <dbReference type="ChEBI" id="CHEBI:29105"/>
    </cofactor>
    <cofactor evidence="10">
        <name>Mn(2+)</name>
        <dbReference type="ChEBI" id="CHEBI:29035"/>
    </cofactor>
    <cofactor evidence="10">
        <name>Fe(2+)</name>
        <dbReference type="ChEBI" id="CHEBI:29033"/>
    </cofactor>
    <text evidence="10">Binds 2 divalent metal cations per subunit. Has a high-affinity and a low affinity metal-binding site. The true nature of the physiological cofactor is under debate. The enzyme is active with cobalt, zinc, manganese or divalent iron ions.</text>
</comment>
<keyword evidence="6 8" id="KW-0378">Hydrolase</keyword>
<dbReference type="HAMAP" id="MF_01974">
    <property type="entry name" value="MetAP_1"/>
    <property type="match status" value="1"/>
</dbReference>
<dbReference type="NCBIfam" id="TIGR00500">
    <property type="entry name" value="met_pdase_I"/>
    <property type="match status" value="1"/>
</dbReference>
<feature type="domain" description="C6H2-type" evidence="12">
    <location>
        <begin position="50"/>
        <end position="105"/>
    </location>
</feature>
<keyword evidence="3 8" id="KW-0645">Protease</keyword>
<dbReference type="PANTHER" id="PTHR43330:SF7">
    <property type="entry name" value="METHIONINE AMINOPEPTIDASE 1"/>
    <property type="match status" value="1"/>
</dbReference>
<feature type="binding site" evidence="8">
    <location>
        <position position="339"/>
    </location>
    <ligand>
        <name>a protein</name>
        <dbReference type="ChEBI" id="CHEBI:16541"/>
    </ligand>
    <ligandPart>
        <name>N-terminal L-methionine residue</name>
        <dbReference type="ChEBI" id="CHEBI:64731"/>
    </ligandPart>
</feature>
<protein>
    <recommendedName>
        <fullName evidence="10">Methionine aminopeptidase</fullName>
        <ecNumber evidence="10">3.4.11.18</ecNumber>
    </recommendedName>
</protein>
<feature type="binding site" evidence="8">
    <location>
        <position position="258"/>
    </location>
    <ligand>
        <name>Zn(2+)</name>
        <dbReference type="ChEBI" id="CHEBI:29105"/>
        <label>3</label>
    </ligand>
</feature>
<sequence>MEEMATRMLLQQGNTARTRHRYPRSLPRRTVRQATIHSQIGAAADRMTGGASCVTPTCAKSGSLICPTCKKLGIPPAMSTFCSQECFKGYWSSHKALHKMFTQAIAAEQARAENASPFDGYEFTGKLRPGKVSETVKVPETVNHPDYAETGIPEAEQRARRESNIIPVYTPEQIKGIREACRLGREVLDIAGKALRPGVTGDEIDKIVHQACIERGCYPSPLNYYHFPKSVCISINEVICHGIPDSRPFEDGDIVNLDVTVYKNGYHGDLNETFLVGTVDEEGVHLVKTTFESLAAAAKIIRPGTMFRELGKHISAVATAEGFSVVKSYCGHGVGTHMHGIPDIPHYAKNKAVGIMKPGMVFTIEPMINVGTWRDQTWPDEWTSVTRDGLRSAQFEHTFLVTETGYEILTARENEPDMEWSQAKLQRPL</sequence>
<keyword evidence="7" id="KW-0862">Zinc</keyword>
<accession>V9EB14</accession>
<gene>
    <name evidence="13" type="ORF">F443_17543</name>
</gene>
<dbReference type="InterPro" id="IPR000994">
    <property type="entry name" value="Pept_M24"/>
</dbReference>
<evidence type="ECO:0000256" key="11">
    <source>
        <dbReference type="SAM" id="MobiDB-lite"/>
    </source>
</evidence>
<keyword evidence="1 8" id="KW-0031">Aminopeptidase</keyword>
<dbReference type="GO" id="GO:0005829">
    <property type="term" value="C:cytosol"/>
    <property type="evidence" value="ECO:0007669"/>
    <property type="project" value="TreeGrafter"/>
</dbReference>
<keyword evidence="5 9" id="KW-0863">Zinc-finger</keyword>
<comment type="subcellular location">
    <subcellularLocation>
        <location evidence="8">Cytoplasm</location>
    </subcellularLocation>
</comment>
<dbReference type="PROSITE" id="PS52013">
    <property type="entry name" value="ZF_C6H2"/>
    <property type="match status" value="1"/>
</dbReference>
<dbReference type="InterPro" id="IPR002467">
    <property type="entry name" value="Pept_M24A_MAP1"/>
</dbReference>
<dbReference type="GO" id="GO:0004239">
    <property type="term" value="F:initiator methionyl aminopeptidase activity"/>
    <property type="evidence" value="ECO:0007669"/>
    <property type="project" value="UniProtKB-UniRule"/>
</dbReference>
<feature type="binding site" evidence="8">
    <location>
        <position position="269"/>
    </location>
    <ligand>
        <name>Zn(2+)</name>
        <dbReference type="ChEBI" id="CHEBI:29105"/>
        <label>4</label>
        <note>catalytic</note>
    </ligand>
</feature>
<feature type="binding site" evidence="8">
    <location>
        <position position="332"/>
    </location>
    <ligand>
        <name>Zn(2+)</name>
        <dbReference type="ChEBI" id="CHEBI:29105"/>
        <label>4</label>
        <note>catalytic</note>
    </ligand>
</feature>
<evidence type="ECO:0000256" key="2">
    <source>
        <dbReference type="ARBA" id="ARBA00022490"/>
    </source>
</evidence>
<dbReference type="GO" id="GO:0006508">
    <property type="term" value="P:proteolysis"/>
    <property type="evidence" value="ECO:0007669"/>
    <property type="project" value="UniProtKB-KW"/>
</dbReference>
<dbReference type="PROSITE" id="PS00680">
    <property type="entry name" value="MAP_1"/>
    <property type="match status" value="1"/>
</dbReference>
<evidence type="ECO:0000256" key="9">
    <source>
        <dbReference type="PROSITE-ProRule" id="PRU01357"/>
    </source>
</evidence>
<comment type="catalytic activity">
    <reaction evidence="8 10">
        <text>Release of N-terminal amino acids, preferentially methionine, from peptides and arylamides.</text>
        <dbReference type="EC" id="3.4.11.18"/>
    </reaction>
</comment>
<dbReference type="PANTHER" id="PTHR43330">
    <property type="entry name" value="METHIONINE AMINOPEPTIDASE"/>
    <property type="match status" value="1"/>
</dbReference>
<evidence type="ECO:0000256" key="10">
    <source>
        <dbReference type="RuleBase" id="RU003653"/>
    </source>
</evidence>
<comment type="cofactor">
    <cofactor evidence="8">
        <name>Zn(2+)</name>
        <dbReference type="ChEBI" id="CHEBI:29105"/>
    </cofactor>
    <cofactor evidence="8">
        <name>Co(2+)</name>
        <dbReference type="ChEBI" id="CHEBI:48828"/>
    </cofactor>
    <cofactor evidence="8">
        <name>Mn(2+)</name>
        <dbReference type="ChEBI" id="CHEBI:29035"/>
    </cofactor>
    <cofactor evidence="8">
        <name>Fe(2+)</name>
        <dbReference type="ChEBI" id="CHEBI:29033"/>
    </cofactor>
    <text evidence="8">Binds 2 divalent metal cations per subunit. Has a high-affinity and a low affinity metal-binding site. The true nature of the physiological cofactor is under debate. The enzyme is active with zinc, cobalt, manganese or divalent iron ions. Has high activity with zinc; zinc cofactor is transferred into the active site region by the ZNG1 zinc chaperone.</text>
</comment>
<evidence type="ECO:0000256" key="7">
    <source>
        <dbReference type="ARBA" id="ARBA00022833"/>
    </source>
</evidence>
<evidence type="ECO:0000256" key="6">
    <source>
        <dbReference type="ARBA" id="ARBA00022801"/>
    </source>
</evidence>
<evidence type="ECO:0000256" key="3">
    <source>
        <dbReference type="ARBA" id="ARBA00022670"/>
    </source>
</evidence>
<dbReference type="eggNOG" id="KOG2738">
    <property type="taxonomic scope" value="Eukaryota"/>
</dbReference>
<organism evidence="13 14">
    <name type="scientific">Phytophthora nicotianae P1569</name>
    <dbReference type="NCBI Taxonomy" id="1317065"/>
    <lineage>
        <taxon>Eukaryota</taxon>
        <taxon>Sar</taxon>
        <taxon>Stramenopiles</taxon>
        <taxon>Oomycota</taxon>
        <taxon>Peronosporomycetes</taxon>
        <taxon>Peronosporales</taxon>
        <taxon>Peronosporaceae</taxon>
        <taxon>Phytophthora</taxon>
    </lineage>
</organism>
<feature type="binding site" evidence="8">
    <location>
        <position position="269"/>
    </location>
    <ligand>
        <name>Zn(2+)</name>
        <dbReference type="ChEBI" id="CHEBI:29105"/>
        <label>3</label>
    </ligand>
</feature>
<dbReference type="SUPFAM" id="SSF55920">
    <property type="entry name" value="Creatinase/aminopeptidase"/>
    <property type="match status" value="1"/>
</dbReference>
<dbReference type="OrthoDB" id="3209743at2759"/>
<dbReference type="Pfam" id="PF15801">
    <property type="entry name" value="zf-C6H2"/>
    <property type="match status" value="1"/>
</dbReference>
<evidence type="ECO:0000313" key="13">
    <source>
        <dbReference type="EMBL" id="ETI36309.1"/>
    </source>
</evidence>
<dbReference type="CDD" id="cd01086">
    <property type="entry name" value="MetAP1"/>
    <property type="match status" value="1"/>
</dbReference>
<evidence type="ECO:0000313" key="14">
    <source>
        <dbReference type="Proteomes" id="UP000018721"/>
    </source>
</evidence>
<comment type="subunit">
    <text evidence="8">Associates with the 60S ribosomal subunit of the 80S translational complex.</text>
</comment>
<evidence type="ECO:0000256" key="8">
    <source>
        <dbReference type="HAMAP-Rule" id="MF_03174"/>
    </source>
</evidence>
<feature type="binding site" evidence="8">
    <location>
        <position position="241"/>
    </location>
    <ligand>
        <name>a protein</name>
        <dbReference type="ChEBI" id="CHEBI:16541"/>
    </ligand>
    <ligandPart>
        <name>N-terminal L-methionine residue</name>
        <dbReference type="ChEBI" id="CHEBI:64731"/>
    </ligandPart>
</feature>
<evidence type="ECO:0000259" key="12">
    <source>
        <dbReference type="PROSITE" id="PS52013"/>
    </source>
</evidence>
<dbReference type="InterPro" id="IPR001714">
    <property type="entry name" value="Pept_M24_MAP"/>
</dbReference>
<dbReference type="InterPro" id="IPR036005">
    <property type="entry name" value="Creatinase/aminopeptidase-like"/>
</dbReference>
<feature type="region of interest" description="Disordered" evidence="11">
    <location>
        <begin position="1"/>
        <end position="21"/>
    </location>
</feature>
<comment type="caution">
    <text evidence="13">The sequence shown here is derived from an EMBL/GenBank/DDBJ whole genome shotgun (WGS) entry which is preliminary data.</text>
</comment>
<feature type="binding site" evidence="8">
    <location>
        <position position="365"/>
    </location>
    <ligand>
        <name>Zn(2+)</name>
        <dbReference type="ChEBI" id="CHEBI:29105"/>
        <label>4</label>
        <note>catalytic</note>
    </ligand>
</feature>
<dbReference type="GO" id="GO:0070006">
    <property type="term" value="F:metalloaminopeptidase activity"/>
    <property type="evidence" value="ECO:0007669"/>
    <property type="project" value="UniProtKB-UniRule"/>
</dbReference>
<name>V9EB14_PHYNI</name>
<evidence type="ECO:0000256" key="5">
    <source>
        <dbReference type="ARBA" id="ARBA00022771"/>
    </source>
</evidence>
<dbReference type="InterPro" id="IPR031615">
    <property type="entry name" value="Zfn-C6H2"/>
</dbReference>
<dbReference type="GO" id="GO:0008270">
    <property type="term" value="F:zinc ion binding"/>
    <property type="evidence" value="ECO:0007669"/>
    <property type="project" value="UniProtKB-KW"/>
</dbReference>
<dbReference type="EMBL" id="ANIZ01003045">
    <property type="protein sequence ID" value="ETI36309.1"/>
    <property type="molecule type" value="Genomic_DNA"/>
</dbReference>
<dbReference type="EC" id="3.4.11.18" evidence="10"/>
<keyword evidence="4 8" id="KW-0479">Metal-binding</keyword>
<dbReference type="HOGENOM" id="CLU_015857_2_1_1"/>
<comment type="similarity">
    <text evidence="8 9">Belongs to the peptidase M24A family. Methionine aminopeptidase type 1 subfamily.</text>
</comment>
<keyword evidence="14" id="KW-1185">Reference proteome</keyword>
<dbReference type="Gene3D" id="3.90.230.10">
    <property type="entry name" value="Creatinase/methionine aminopeptidase superfamily"/>
    <property type="match status" value="1"/>
</dbReference>
<feature type="binding site" evidence="8">
    <location>
        <position position="396"/>
    </location>
    <ligand>
        <name>Zn(2+)</name>
        <dbReference type="ChEBI" id="CHEBI:29105"/>
        <label>4</label>
        <note>catalytic</note>
    </ligand>
</feature>
<evidence type="ECO:0000256" key="4">
    <source>
        <dbReference type="ARBA" id="ARBA00022723"/>
    </source>
</evidence>
<dbReference type="PRINTS" id="PR00599">
    <property type="entry name" value="MAPEPTIDASE"/>
</dbReference>
<evidence type="ECO:0000256" key="1">
    <source>
        <dbReference type="ARBA" id="ARBA00022438"/>
    </source>
</evidence>
<comment type="function">
    <text evidence="8 10">Cotranslationally removes the N-terminal methionine from nascent proteins. The N-terminal methionine is often cleaved when the second residue in the primary sequence is small and uncharged (Met-Ala-, Cys, Gly, Pro, Ser, Thr, or Val).</text>
</comment>